<dbReference type="SMART" id="SM00596">
    <property type="entry name" value="PRE_C2HC"/>
    <property type="match status" value="1"/>
</dbReference>
<dbReference type="EMBL" id="VUJU01000680">
    <property type="protein sequence ID" value="KAF0768898.1"/>
    <property type="molecule type" value="Genomic_DNA"/>
</dbReference>
<keyword evidence="3" id="KW-1185">Reference proteome</keyword>
<reference evidence="2 3" key="1">
    <citation type="submission" date="2019-08" db="EMBL/GenBank/DDBJ databases">
        <title>Whole genome of Aphis craccivora.</title>
        <authorList>
            <person name="Voronova N.V."/>
            <person name="Shulinski R.S."/>
            <person name="Bandarenka Y.V."/>
            <person name="Zhorov D.G."/>
            <person name="Warner D."/>
        </authorList>
    </citation>
    <scope>NUCLEOTIDE SEQUENCE [LARGE SCALE GENOMIC DNA]</scope>
    <source>
        <strain evidence="2">180601</strain>
        <tissue evidence="2">Whole Body</tissue>
    </source>
</reference>
<sequence>MTKRKEKYLLRPIDMLPSPWTHLPEVFSPPPVTEPSSHQGLDTRYGYFGNCPFELKQISTNFIKNLTNLSKLRNTLSLILGLEEFNFKSSKDFLIINTADCTSNYKVVEYLVKTNLSFLTFAPRHDLPTQAVIRHLHYSIPVEDIETALTELGFYVLNVHPFLNRVTKSPLSLFSVNLEPIESSLNIFKLTKLLNSIITVEKPRKSCFPPQCMKC</sequence>
<dbReference type="OrthoDB" id="8063754at2759"/>
<dbReference type="Proteomes" id="UP000478052">
    <property type="component" value="Unassembled WGS sequence"/>
</dbReference>
<accession>A0A6G0ZE51</accession>
<protein>
    <recommendedName>
        <fullName evidence="1">Pre-C2HC domain-containing protein</fullName>
    </recommendedName>
</protein>
<dbReference type="AlphaFoldDB" id="A0A6G0ZE51"/>
<comment type="caution">
    <text evidence="2">The sequence shown here is derived from an EMBL/GenBank/DDBJ whole genome shotgun (WGS) entry which is preliminary data.</text>
</comment>
<evidence type="ECO:0000313" key="3">
    <source>
        <dbReference type="Proteomes" id="UP000478052"/>
    </source>
</evidence>
<proteinExistence type="predicted"/>
<name>A0A6G0ZE51_APHCR</name>
<gene>
    <name evidence="2" type="ORF">FWK35_00001854</name>
</gene>
<evidence type="ECO:0000313" key="2">
    <source>
        <dbReference type="EMBL" id="KAF0768898.1"/>
    </source>
</evidence>
<evidence type="ECO:0000259" key="1">
    <source>
        <dbReference type="SMART" id="SM00596"/>
    </source>
</evidence>
<dbReference type="Pfam" id="PF07530">
    <property type="entry name" value="PRE_C2HC"/>
    <property type="match status" value="1"/>
</dbReference>
<dbReference type="InterPro" id="IPR006579">
    <property type="entry name" value="Pre_C2HC_dom"/>
</dbReference>
<organism evidence="2 3">
    <name type="scientific">Aphis craccivora</name>
    <name type="common">Cowpea aphid</name>
    <dbReference type="NCBI Taxonomy" id="307492"/>
    <lineage>
        <taxon>Eukaryota</taxon>
        <taxon>Metazoa</taxon>
        <taxon>Ecdysozoa</taxon>
        <taxon>Arthropoda</taxon>
        <taxon>Hexapoda</taxon>
        <taxon>Insecta</taxon>
        <taxon>Pterygota</taxon>
        <taxon>Neoptera</taxon>
        <taxon>Paraneoptera</taxon>
        <taxon>Hemiptera</taxon>
        <taxon>Sternorrhyncha</taxon>
        <taxon>Aphidomorpha</taxon>
        <taxon>Aphidoidea</taxon>
        <taxon>Aphididae</taxon>
        <taxon>Aphidini</taxon>
        <taxon>Aphis</taxon>
        <taxon>Aphis</taxon>
    </lineage>
</organism>
<feature type="domain" description="Pre-C2HC" evidence="1">
    <location>
        <begin position="142"/>
        <end position="210"/>
    </location>
</feature>